<dbReference type="PANTHER" id="PTHR37984:SF5">
    <property type="entry name" value="PROTEIN NYNRIN-LIKE"/>
    <property type="match status" value="1"/>
</dbReference>
<dbReference type="InterPro" id="IPR041577">
    <property type="entry name" value="RT_RNaseH_2"/>
</dbReference>
<keyword evidence="1" id="KW-0511">Multifunctional enzyme</keyword>
<sequence length="295" mass="33667">MMPDISNYAGPCHRCQVYAKRLQGLPIEQSETISRPFDKIEIDIADPLNIRRSSKMFILPMVDAATRRSEAVPLQEKTLKTLQRANFTIKASKTTVGNTYFQFPRHIIASGEIKSDDAKTQKILNIRTLTTKKEVRKILGLLNSEIANTLMSLTKKNGQNKIIWPEECKKSLNKLKQVLTSEPILSAPSLSKPFFIQTEASNFEPLVHFVWMYWLLRVLDIRATGGNLKEAFPCLAKQQDTDKECSRIINTDVIEGEDEDVAEERSRVEKFTSNDTVVGFCSLDIFPLPKRCHWY</sequence>
<evidence type="ECO:0000256" key="1">
    <source>
        <dbReference type="ARBA" id="ARBA00023268"/>
    </source>
</evidence>
<dbReference type="AlphaFoldDB" id="A0AAV4CF20"/>
<dbReference type="InterPro" id="IPR043502">
    <property type="entry name" value="DNA/RNA_pol_sf"/>
</dbReference>
<evidence type="ECO:0000259" key="2">
    <source>
        <dbReference type="Pfam" id="PF17919"/>
    </source>
</evidence>
<dbReference type="InterPro" id="IPR050951">
    <property type="entry name" value="Retrovirus_Pol_polyprotein"/>
</dbReference>
<reference evidence="3 4" key="1">
    <citation type="journal article" date="2021" name="Elife">
        <title>Chloroplast acquisition without the gene transfer in kleptoplastic sea slugs, Plakobranchus ocellatus.</title>
        <authorList>
            <person name="Maeda T."/>
            <person name="Takahashi S."/>
            <person name="Yoshida T."/>
            <person name="Shimamura S."/>
            <person name="Takaki Y."/>
            <person name="Nagai Y."/>
            <person name="Toyoda A."/>
            <person name="Suzuki Y."/>
            <person name="Arimoto A."/>
            <person name="Ishii H."/>
            <person name="Satoh N."/>
            <person name="Nishiyama T."/>
            <person name="Hasebe M."/>
            <person name="Maruyama T."/>
            <person name="Minagawa J."/>
            <person name="Obokata J."/>
            <person name="Shigenobu S."/>
        </authorList>
    </citation>
    <scope>NUCLEOTIDE SEQUENCE [LARGE SCALE GENOMIC DNA]</scope>
</reference>
<keyword evidence="4" id="KW-1185">Reference proteome</keyword>
<gene>
    <name evidence="3" type="ORF">PoB_005792500</name>
</gene>
<evidence type="ECO:0000313" key="4">
    <source>
        <dbReference type="Proteomes" id="UP000735302"/>
    </source>
</evidence>
<dbReference type="Gene3D" id="3.30.70.270">
    <property type="match status" value="1"/>
</dbReference>
<dbReference type="InterPro" id="IPR043128">
    <property type="entry name" value="Rev_trsase/Diguanyl_cyclase"/>
</dbReference>
<proteinExistence type="predicted"/>
<protein>
    <submittedName>
        <fullName evidence="3">Retrovirus-related pol polyprotein from transposon opus</fullName>
    </submittedName>
</protein>
<organism evidence="3 4">
    <name type="scientific">Plakobranchus ocellatus</name>
    <dbReference type="NCBI Taxonomy" id="259542"/>
    <lineage>
        <taxon>Eukaryota</taxon>
        <taxon>Metazoa</taxon>
        <taxon>Spiralia</taxon>
        <taxon>Lophotrochozoa</taxon>
        <taxon>Mollusca</taxon>
        <taxon>Gastropoda</taxon>
        <taxon>Heterobranchia</taxon>
        <taxon>Euthyneura</taxon>
        <taxon>Panpulmonata</taxon>
        <taxon>Sacoglossa</taxon>
        <taxon>Placobranchoidea</taxon>
        <taxon>Plakobranchidae</taxon>
        <taxon>Plakobranchus</taxon>
    </lineage>
</organism>
<dbReference type="Proteomes" id="UP000735302">
    <property type="component" value="Unassembled WGS sequence"/>
</dbReference>
<comment type="caution">
    <text evidence="3">The sequence shown here is derived from an EMBL/GenBank/DDBJ whole genome shotgun (WGS) entry which is preliminary data.</text>
</comment>
<dbReference type="EMBL" id="BLXT01006392">
    <property type="protein sequence ID" value="GFO31420.1"/>
    <property type="molecule type" value="Genomic_DNA"/>
</dbReference>
<evidence type="ECO:0000313" key="3">
    <source>
        <dbReference type="EMBL" id="GFO31420.1"/>
    </source>
</evidence>
<dbReference type="Pfam" id="PF17919">
    <property type="entry name" value="RT_RNaseH_2"/>
    <property type="match status" value="1"/>
</dbReference>
<dbReference type="GO" id="GO:0003824">
    <property type="term" value="F:catalytic activity"/>
    <property type="evidence" value="ECO:0007669"/>
    <property type="project" value="UniProtKB-KW"/>
</dbReference>
<name>A0AAV4CF20_9GAST</name>
<accession>A0AAV4CF20</accession>
<dbReference type="PANTHER" id="PTHR37984">
    <property type="entry name" value="PROTEIN CBG26694"/>
    <property type="match status" value="1"/>
</dbReference>
<feature type="domain" description="Reverse transcriptase/retrotransposon-derived protein RNase H-like" evidence="2">
    <location>
        <begin position="164"/>
        <end position="203"/>
    </location>
</feature>
<dbReference type="SUPFAM" id="SSF56672">
    <property type="entry name" value="DNA/RNA polymerases"/>
    <property type="match status" value="1"/>
</dbReference>